<evidence type="ECO:0000313" key="2">
    <source>
        <dbReference type="EMBL" id="CUS34795.1"/>
    </source>
</evidence>
<keyword evidence="3" id="KW-1185">Reference proteome</keyword>
<name>A0A0S4LFR9_9BACT</name>
<proteinExistence type="predicted"/>
<dbReference type="Proteomes" id="UP000198736">
    <property type="component" value="Unassembled WGS sequence"/>
</dbReference>
<sequence length="103" mass="11251">MRIALRGSVRRSECDAILGKKTANVSGGAAKESVEGFARREGREGSPPRENGQTKGPCSMGRNDNRHSVHGMVHRNEREICRPCAPSIAGDQDHHGRRSPAHR</sequence>
<accession>A0A0S4LFR9</accession>
<feature type="region of interest" description="Disordered" evidence="1">
    <location>
        <begin position="84"/>
        <end position="103"/>
    </location>
</feature>
<dbReference type="EMBL" id="CZPZ01000011">
    <property type="protein sequence ID" value="CUS34795.1"/>
    <property type="molecule type" value="Genomic_DNA"/>
</dbReference>
<organism evidence="2 3">
    <name type="scientific">Candidatus Nitrospira nitrificans</name>
    <dbReference type="NCBI Taxonomy" id="1742973"/>
    <lineage>
        <taxon>Bacteria</taxon>
        <taxon>Pseudomonadati</taxon>
        <taxon>Nitrospirota</taxon>
        <taxon>Nitrospiria</taxon>
        <taxon>Nitrospirales</taxon>
        <taxon>Nitrospiraceae</taxon>
        <taxon>Nitrospira</taxon>
    </lineage>
</organism>
<evidence type="ECO:0000256" key="1">
    <source>
        <dbReference type="SAM" id="MobiDB-lite"/>
    </source>
</evidence>
<protein>
    <submittedName>
        <fullName evidence="2">Uncharacterized protein</fullName>
    </submittedName>
</protein>
<reference evidence="3" key="1">
    <citation type="submission" date="2015-10" db="EMBL/GenBank/DDBJ databases">
        <authorList>
            <person name="Luecker S."/>
            <person name="Luecker S."/>
        </authorList>
    </citation>
    <scope>NUCLEOTIDE SEQUENCE [LARGE SCALE GENOMIC DNA]</scope>
</reference>
<gene>
    <name evidence="2" type="ORF">COMA2_190021</name>
</gene>
<feature type="compositionally biased region" description="Basic and acidic residues" evidence="1">
    <location>
        <begin position="32"/>
        <end position="47"/>
    </location>
</feature>
<feature type="region of interest" description="Disordered" evidence="1">
    <location>
        <begin position="24"/>
        <end position="70"/>
    </location>
</feature>
<evidence type="ECO:0000313" key="3">
    <source>
        <dbReference type="Proteomes" id="UP000198736"/>
    </source>
</evidence>
<dbReference type="AlphaFoldDB" id="A0A0S4LFR9"/>